<dbReference type="EMBL" id="CP012830">
    <property type="protein sequence ID" value="ALI00775.1"/>
    <property type="molecule type" value="Genomic_DNA"/>
</dbReference>
<organism evidence="2 3">
    <name type="scientific">Pseudomonas fluorescens</name>
    <dbReference type="NCBI Taxonomy" id="294"/>
    <lineage>
        <taxon>Bacteria</taxon>
        <taxon>Pseudomonadati</taxon>
        <taxon>Pseudomonadota</taxon>
        <taxon>Gammaproteobacteria</taxon>
        <taxon>Pseudomonadales</taxon>
        <taxon>Pseudomonadaceae</taxon>
        <taxon>Pseudomonas</taxon>
    </lineage>
</organism>
<feature type="signal peptide" evidence="1">
    <location>
        <begin position="1"/>
        <end position="25"/>
    </location>
</feature>
<dbReference type="OrthoDB" id="5901060at2"/>
<evidence type="ECO:0008006" key="4">
    <source>
        <dbReference type="Google" id="ProtNLM"/>
    </source>
</evidence>
<feature type="chain" id="PRO_5006039805" description="Lipoprotein" evidence="1">
    <location>
        <begin position="26"/>
        <end position="499"/>
    </location>
</feature>
<keyword evidence="1" id="KW-0732">Signal</keyword>
<dbReference type="Gene3D" id="2.60.120.380">
    <property type="match status" value="2"/>
</dbReference>
<evidence type="ECO:0000256" key="1">
    <source>
        <dbReference type="SAM" id="SignalP"/>
    </source>
</evidence>
<reference evidence="2 3" key="2">
    <citation type="journal article" date="2018" name="Nature">
        <title>Mutant phenotypes for thousands of bacterial genes of unknown function.</title>
        <authorList>
            <person name="Price M.N."/>
            <person name="Wetmore K.M."/>
            <person name="Waters R.J."/>
            <person name="Callaghan M."/>
            <person name="Ray J."/>
            <person name="Liu H."/>
            <person name="Kuehl J.V."/>
            <person name="Melnyk R.A."/>
            <person name="Lamson J.S."/>
            <person name="Suh Y."/>
            <person name="Carlson H.K."/>
            <person name="Esquivel Z."/>
            <person name="Sadeeshkumar H."/>
            <person name="Chakraborty R."/>
            <person name="Zane G.M."/>
            <person name="Rubin B.E."/>
            <person name="Wall J.D."/>
            <person name="Visel A."/>
            <person name="Bristow J."/>
            <person name="Blow M.J."/>
            <person name="Arkin A.P."/>
            <person name="Deutschbauer A.M."/>
        </authorList>
    </citation>
    <scope>NUCLEOTIDE SEQUENCE [LARGE SCALE GENOMIC DNA]</scope>
    <source>
        <strain evidence="2 3">FW300-N2E3</strain>
    </source>
</reference>
<sequence>MKVKNGFLLGTAIAASCFISAYALAEQYPTHTSEQLTRQAIKQAVKQALKAGGKVEAKKVSPTLMLKAQAAQQAKASGPSKAVSKAAARSAPYETVLSAPGTNVLKQSQTKAASEAQAAFVPLCDTLEINNLYTLSNTQTGASICYHFNVPKKAKATVLLVGQSAGTNMALTLFQDDGQNNLIPLGTSDSPGNGDESLSGILEAGDYYWFMQANTADGSDFSFGADVNSNIDDYEPNDTAQTARALPDALNQITGNLDSPTDVDYFDFTAVRGQSVSMYLGDDKKGTRNQWIFERFDGANWITIPANATSTYPTLAPNAVVKVRVRANPEVTWNGGSQYKLSLGSSPRLNSSDVQGDSVVRIPNSAPTAYGYMTTQAAKTLTWSTNWSDSTGAPLLGVTPVLRLDQDWVNTEINYKDHEAKTNSAGTSTSSVTLGACNYRYQTQYQAYSGPYLYTWDTTYDYGAWRIELKEFPGVGVGGENVPYVSFGHLCSQTIVGRN</sequence>
<evidence type="ECO:0000313" key="2">
    <source>
        <dbReference type="EMBL" id="ALI00775.1"/>
    </source>
</evidence>
<dbReference type="RefSeq" id="WP_054594264.1">
    <property type="nucleotide sequence ID" value="NZ_CP012830.1"/>
</dbReference>
<reference evidence="3" key="1">
    <citation type="submission" date="2015-09" db="EMBL/GenBank/DDBJ databases">
        <title>Whole genome sequence of Pseudomonas fluorescens FW300-N2E3.</title>
        <authorList>
            <person name="Ray J."/>
            <person name="Melnyk R."/>
            <person name="Deutschbauer A."/>
        </authorList>
    </citation>
    <scope>NUCLEOTIDE SEQUENCE [LARGE SCALE GENOMIC DNA]</scope>
    <source>
        <strain evidence="3">FW300-N2E3</strain>
    </source>
</reference>
<gene>
    <name evidence="2" type="ORF">AO353_06800</name>
</gene>
<dbReference type="Proteomes" id="UP000066487">
    <property type="component" value="Chromosome"/>
</dbReference>
<name>A0A0N9W343_PSEFL</name>
<dbReference type="PROSITE" id="PS51257">
    <property type="entry name" value="PROKAR_LIPOPROTEIN"/>
    <property type="match status" value="1"/>
</dbReference>
<dbReference type="SUPFAM" id="SSF89260">
    <property type="entry name" value="Collagen-binding domain"/>
    <property type="match status" value="1"/>
</dbReference>
<accession>A0A0N9W343</accession>
<evidence type="ECO:0000313" key="3">
    <source>
        <dbReference type="Proteomes" id="UP000066487"/>
    </source>
</evidence>
<proteinExistence type="predicted"/>
<protein>
    <recommendedName>
        <fullName evidence="4">Lipoprotein</fullName>
    </recommendedName>
</protein>
<dbReference type="AlphaFoldDB" id="A0A0N9W343"/>